<proteinExistence type="predicted"/>
<dbReference type="EMBL" id="MN740694">
    <property type="protein sequence ID" value="QHU08087.1"/>
    <property type="molecule type" value="Genomic_DNA"/>
</dbReference>
<protein>
    <submittedName>
        <fullName evidence="1">Uncharacterized protein</fullName>
    </submittedName>
</protein>
<reference evidence="1" key="1">
    <citation type="journal article" date="2020" name="Nature">
        <title>Giant virus diversity and host interactions through global metagenomics.</title>
        <authorList>
            <person name="Schulz F."/>
            <person name="Roux S."/>
            <person name="Paez-Espino D."/>
            <person name="Jungbluth S."/>
            <person name="Walsh D.A."/>
            <person name="Denef V.J."/>
            <person name="McMahon K.D."/>
            <person name="Konstantinidis K.T."/>
            <person name="Eloe-Fadrosh E.A."/>
            <person name="Kyrpides N.C."/>
            <person name="Woyke T."/>
        </authorList>
    </citation>
    <scope>NUCLEOTIDE SEQUENCE</scope>
    <source>
        <strain evidence="1">GVMAG-S-1062768-28</strain>
    </source>
</reference>
<organism evidence="1">
    <name type="scientific">viral metagenome</name>
    <dbReference type="NCBI Taxonomy" id="1070528"/>
    <lineage>
        <taxon>unclassified sequences</taxon>
        <taxon>metagenomes</taxon>
        <taxon>organismal metagenomes</taxon>
    </lineage>
</organism>
<accession>A0A6C0JUK0</accession>
<name>A0A6C0JUK0_9ZZZZ</name>
<evidence type="ECO:0000313" key="1">
    <source>
        <dbReference type="EMBL" id="QHU08087.1"/>
    </source>
</evidence>
<sequence length="114" mass="13348">MDILQEKEMVRIVEESTGRFCIVHEKWLMGEAYCASNYLLVDSAKDFIDVLKTKCDISKITTFIHIQDGSFVINTSHDLDYVIYNKILYTQIQDLLEQENYGLDSRLYNENIIN</sequence>
<dbReference type="AlphaFoldDB" id="A0A6C0JUK0"/>